<keyword evidence="2" id="KW-1185">Reference proteome</keyword>
<dbReference type="AlphaFoldDB" id="A0A0K9PCU5"/>
<dbReference type="EMBL" id="LFYR01000981">
    <property type="protein sequence ID" value="KMZ66035.1"/>
    <property type="molecule type" value="Genomic_DNA"/>
</dbReference>
<reference evidence="2" key="1">
    <citation type="journal article" date="2016" name="Nature">
        <title>The genome of the seagrass Zostera marina reveals angiosperm adaptation to the sea.</title>
        <authorList>
            <person name="Olsen J.L."/>
            <person name="Rouze P."/>
            <person name="Verhelst B."/>
            <person name="Lin Y.-C."/>
            <person name="Bayer T."/>
            <person name="Collen J."/>
            <person name="Dattolo E."/>
            <person name="De Paoli E."/>
            <person name="Dittami S."/>
            <person name="Maumus F."/>
            <person name="Michel G."/>
            <person name="Kersting A."/>
            <person name="Lauritano C."/>
            <person name="Lohaus R."/>
            <person name="Toepel M."/>
            <person name="Tonon T."/>
            <person name="Vanneste K."/>
            <person name="Amirebrahimi M."/>
            <person name="Brakel J."/>
            <person name="Bostroem C."/>
            <person name="Chovatia M."/>
            <person name="Grimwood J."/>
            <person name="Jenkins J.W."/>
            <person name="Jueterbock A."/>
            <person name="Mraz A."/>
            <person name="Stam W.T."/>
            <person name="Tice H."/>
            <person name="Bornberg-Bauer E."/>
            <person name="Green P.J."/>
            <person name="Pearson G.A."/>
            <person name="Procaccini G."/>
            <person name="Duarte C.M."/>
            <person name="Schmutz J."/>
            <person name="Reusch T.B.H."/>
            <person name="Van de Peer Y."/>
        </authorList>
    </citation>
    <scope>NUCLEOTIDE SEQUENCE [LARGE SCALE GENOMIC DNA]</scope>
    <source>
        <strain evidence="2">cv. Finnish</strain>
    </source>
</reference>
<accession>A0A0K9PCU5</accession>
<name>A0A0K9PCU5_ZOSMR</name>
<organism evidence="1 2">
    <name type="scientific">Zostera marina</name>
    <name type="common">Eelgrass</name>
    <dbReference type="NCBI Taxonomy" id="29655"/>
    <lineage>
        <taxon>Eukaryota</taxon>
        <taxon>Viridiplantae</taxon>
        <taxon>Streptophyta</taxon>
        <taxon>Embryophyta</taxon>
        <taxon>Tracheophyta</taxon>
        <taxon>Spermatophyta</taxon>
        <taxon>Magnoliopsida</taxon>
        <taxon>Liliopsida</taxon>
        <taxon>Zosteraceae</taxon>
        <taxon>Zostera</taxon>
    </lineage>
</organism>
<dbReference type="PANTHER" id="PTHR37228">
    <property type="entry name" value="RIBOSOMAL PROTEIN S21 FAMILY PROTEIN"/>
    <property type="match status" value="1"/>
</dbReference>
<gene>
    <name evidence="1" type="ORF">ZOSMA_2G00460</name>
</gene>
<comment type="caution">
    <text evidence="1">The sequence shown here is derived from an EMBL/GenBank/DDBJ whole genome shotgun (WGS) entry which is preliminary data.</text>
</comment>
<dbReference type="OMA" id="KREQTHH"/>
<evidence type="ECO:0008006" key="3">
    <source>
        <dbReference type="Google" id="ProtNLM"/>
    </source>
</evidence>
<dbReference type="Proteomes" id="UP000036987">
    <property type="component" value="Unassembled WGS sequence"/>
</dbReference>
<dbReference type="STRING" id="29655.A0A0K9PCU5"/>
<proteinExistence type="predicted"/>
<dbReference type="OrthoDB" id="1713251at2759"/>
<evidence type="ECO:0000313" key="1">
    <source>
        <dbReference type="EMBL" id="KMZ66035.1"/>
    </source>
</evidence>
<protein>
    <recommendedName>
        <fullName evidence="3">30S ribosomal protein S21</fullName>
    </recommendedName>
</protein>
<sequence length="119" mass="14102">MYRITRNLASHFFSSSNSTITSRSSNAFLPHAHQRRGIMVKVVDGNVELALAQMTRKMRDSGMENLLKKKGYFERWMCEHHVKDSKRKYVNRRTIQYRIRNQELFKTLRTLLAKQMSGH</sequence>
<evidence type="ECO:0000313" key="2">
    <source>
        <dbReference type="Proteomes" id="UP000036987"/>
    </source>
</evidence>
<dbReference type="PANTHER" id="PTHR37228:SF1">
    <property type="entry name" value="RIBOSOMAL PROTEIN S21 FAMILY PROTEIN"/>
    <property type="match status" value="1"/>
</dbReference>